<dbReference type="EMBL" id="CP034234">
    <property type="protein sequence ID" value="AZK43700.1"/>
    <property type="molecule type" value="Genomic_DNA"/>
</dbReference>
<name>A0A3S5HK31_9FIRM</name>
<dbReference type="InterPro" id="IPR010611">
    <property type="entry name" value="3D_dom"/>
</dbReference>
<proteinExistence type="predicted"/>
<keyword evidence="3" id="KW-1185">Reference proteome</keyword>
<dbReference type="GO" id="GO:0004553">
    <property type="term" value="F:hydrolase activity, hydrolyzing O-glycosyl compounds"/>
    <property type="evidence" value="ECO:0007669"/>
    <property type="project" value="InterPro"/>
</dbReference>
<evidence type="ECO:0000259" key="1">
    <source>
        <dbReference type="Pfam" id="PF06725"/>
    </source>
</evidence>
<gene>
    <name evidence="2" type="ORF">EEI45_01875</name>
</gene>
<dbReference type="AlphaFoldDB" id="A0A3S5HK31"/>
<dbReference type="Proteomes" id="UP000278804">
    <property type="component" value="Chromosome"/>
</dbReference>
<accession>A0A3S5HK31</accession>
<dbReference type="Pfam" id="PF06725">
    <property type="entry name" value="3D"/>
    <property type="match status" value="1"/>
</dbReference>
<reference evidence="2 3" key="1">
    <citation type="journal article" date="2020" name="Int. J. Syst. Evol. Microbiol.">
        <title>Description of Erysipelothrix piscisicarius sp. nov., an emergent fish pathogen, and assessment of virulence using a tiger barb (Puntigrus tetrazona) infection model.</title>
        <authorList>
            <person name="Pomaranski E.K."/>
            <person name="Griffin M.J."/>
            <person name="Camus A.C."/>
            <person name="Armwood A.R."/>
            <person name="Shelley J."/>
            <person name="Waldbieser G.C."/>
            <person name="LaFrentz B.R."/>
            <person name="Garcia J.C."/>
            <person name="Yanong R."/>
            <person name="Soto E."/>
        </authorList>
    </citation>
    <scope>NUCLEOTIDE SEQUENCE [LARGE SCALE GENOMIC DNA]</scope>
    <source>
        <strain evidence="2 3">15TAL0474</strain>
    </source>
</reference>
<feature type="domain" description="3D" evidence="1">
    <location>
        <begin position="197"/>
        <end position="259"/>
    </location>
</feature>
<dbReference type="PROSITE" id="PS51257">
    <property type="entry name" value="PROKAR_LIPOPROTEIN"/>
    <property type="match status" value="1"/>
</dbReference>
<organism evidence="2 3">
    <name type="scientific">Erysipelothrix piscisicarius</name>
    <dbReference type="NCBI Taxonomy" id="2485784"/>
    <lineage>
        <taxon>Bacteria</taxon>
        <taxon>Bacillati</taxon>
        <taxon>Bacillota</taxon>
        <taxon>Erysipelotrichia</taxon>
        <taxon>Erysipelotrichales</taxon>
        <taxon>Erysipelotrichaceae</taxon>
        <taxon>Erysipelothrix</taxon>
    </lineage>
</organism>
<dbReference type="GO" id="GO:0009254">
    <property type="term" value="P:peptidoglycan turnover"/>
    <property type="evidence" value="ECO:0007669"/>
    <property type="project" value="InterPro"/>
</dbReference>
<evidence type="ECO:0000313" key="3">
    <source>
        <dbReference type="Proteomes" id="UP000278804"/>
    </source>
</evidence>
<sequence>MKKYLVIIYMVVMVTIISGCAVNADANVDITYPVLNDIAENSDEPYRFKISEKIEDLEEPGVEEREASEVVSGGASWIYAKTQDGVGGTKTTKYKETYNIKDELLSRVEIPEAAVIEPTTPTLYEGGQKAQAGAYYEASRITRYGVDCDGCNMNSAGEGGTAAGVRVSTTAVQQGDGSWLPGITYNGYYIIATSSSIPMCSIVEISNHTVSGKGIEYNVPFRAIVLDRGGAIQGSKIDLFVGTETNMGVTQGSVQNAHVEIISVGNGC</sequence>
<evidence type="ECO:0000313" key="2">
    <source>
        <dbReference type="EMBL" id="AZK43700.1"/>
    </source>
</evidence>
<protein>
    <recommendedName>
        <fullName evidence="1">3D domain-containing protein</fullName>
    </recommendedName>
</protein>
<dbReference type="RefSeq" id="WP_125163917.1">
    <property type="nucleotide sequence ID" value="NZ_CP034234.1"/>
</dbReference>
<dbReference type="KEGG" id="eri:EEI45_01875"/>
<dbReference type="GO" id="GO:0019867">
    <property type="term" value="C:outer membrane"/>
    <property type="evidence" value="ECO:0007669"/>
    <property type="project" value="InterPro"/>
</dbReference>